<evidence type="ECO:0000256" key="1">
    <source>
        <dbReference type="SAM" id="MobiDB-lite"/>
    </source>
</evidence>
<sequence>MRRHIRTRAFPAALGLAAAAALAAAGLGAAVAPALAADGAPLTVAITGENRVDLSLQGDNGDPSEPQVTLRLAAPGSDEPGDDGVIPVVHHGDYKIKIDASGLKGVAAVKLPCGGTGLTAVCTGDEINAGEDYNRLGGIRLDTTDESAAGDFGSIEVTGEGEGVSFTPLTIDVLVGGPEFLNHELAEPKGFEAGDTYEAPVGFRNAGGMAADGAVLRFHGSRGLDFPDSYGNCAYKKTTDGPLLRQGTDAICTFSGSYEAGEAYALAEPLKVATADFALLDIVNYGFSAVAPAKAKALLDDDGYTPGTGAPLTLKEAPGAAPADYTRYAELDLPTGNTYDLVLTGASAKGGVGDTVDAEIGFRNDGPGWLSALRSGGESIGFTVEVPKGATVTKAPDGCRFTTIDEGVKGYLCWVSTPLLEDAKLSFPFELRIDKVVPDAKGEVALPSWDNPREPNQSNNTAWIVLNGSDDGQGAGGSSDGGASASPSPSASGDTSGTSGSSGTSGDSGSGGQGSGSSGGGLALTGAGGVLLIGGVAVLVLGAGAAAVVVTRRRGTA</sequence>
<keyword evidence="2" id="KW-1133">Transmembrane helix</keyword>
<evidence type="ECO:0000256" key="3">
    <source>
        <dbReference type="SAM" id="SignalP"/>
    </source>
</evidence>
<protein>
    <recommendedName>
        <fullName evidence="5">Peptidase</fullName>
    </recommendedName>
</protein>
<dbReference type="AlphaFoldDB" id="A0AAU8IWP3"/>
<feature type="signal peptide" evidence="3">
    <location>
        <begin position="1"/>
        <end position="36"/>
    </location>
</feature>
<evidence type="ECO:0008006" key="5">
    <source>
        <dbReference type="Google" id="ProtNLM"/>
    </source>
</evidence>
<feature type="transmembrane region" description="Helical" evidence="2">
    <location>
        <begin position="527"/>
        <end position="550"/>
    </location>
</feature>
<keyword evidence="2" id="KW-0472">Membrane</keyword>
<reference evidence="4" key="1">
    <citation type="submission" date="2024-06" db="EMBL/GenBank/DDBJ databases">
        <title>Streptomyces sp. strain HUAS MG91 genome sequences.</title>
        <authorList>
            <person name="Mo P."/>
        </authorList>
    </citation>
    <scope>NUCLEOTIDE SEQUENCE</scope>
    <source>
        <strain evidence="4">HUAS MG91</strain>
    </source>
</reference>
<accession>A0AAU8IWP3</accession>
<evidence type="ECO:0000256" key="2">
    <source>
        <dbReference type="SAM" id="Phobius"/>
    </source>
</evidence>
<name>A0AAU8IWP3_9ACTN</name>
<feature type="compositionally biased region" description="Low complexity" evidence="1">
    <location>
        <begin position="481"/>
        <end position="505"/>
    </location>
</feature>
<feature type="chain" id="PRO_5043403573" description="Peptidase" evidence="3">
    <location>
        <begin position="37"/>
        <end position="557"/>
    </location>
</feature>
<dbReference type="RefSeq" id="WP_353944101.1">
    <property type="nucleotide sequence ID" value="NZ_CP159534.1"/>
</dbReference>
<dbReference type="EMBL" id="CP159534">
    <property type="protein sequence ID" value="XCJ72541.1"/>
    <property type="molecule type" value="Genomic_DNA"/>
</dbReference>
<keyword evidence="3" id="KW-0732">Signal</keyword>
<feature type="region of interest" description="Disordered" evidence="1">
    <location>
        <begin position="444"/>
        <end position="519"/>
    </location>
</feature>
<dbReference type="KEGG" id="stac:ABII15_22380"/>
<keyword evidence="2" id="KW-0812">Transmembrane</keyword>
<evidence type="ECO:0000313" key="4">
    <source>
        <dbReference type="EMBL" id="XCJ72541.1"/>
    </source>
</evidence>
<feature type="compositionally biased region" description="Gly residues" evidence="1">
    <location>
        <begin position="506"/>
        <end position="519"/>
    </location>
</feature>
<proteinExistence type="predicted"/>
<gene>
    <name evidence="4" type="ORF">ABII15_22380</name>
</gene>
<feature type="compositionally biased region" description="Gly residues" evidence="1">
    <location>
        <begin position="471"/>
        <end position="480"/>
    </location>
</feature>
<organism evidence="4">
    <name type="scientific">Streptomyces tabacisoli</name>
    <dbReference type="NCBI Taxonomy" id="3156398"/>
    <lineage>
        <taxon>Bacteria</taxon>
        <taxon>Bacillati</taxon>
        <taxon>Actinomycetota</taxon>
        <taxon>Actinomycetes</taxon>
        <taxon>Kitasatosporales</taxon>
        <taxon>Streptomycetaceae</taxon>
        <taxon>Streptomyces</taxon>
    </lineage>
</organism>